<dbReference type="InterPro" id="IPR002358">
    <property type="entry name" value="Ribosomal_uL6_CS"/>
</dbReference>
<dbReference type="PIRSF" id="PIRSF002162">
    <property type="entry name" value="Ribosomal_L6"/>
    <property type="match status" value="1"/>
</dbReference>
<dbReference type="Gene3D" id="3.90.930.12">
    <property type="entry name" value="Ribosomal protein L6, alpha-beta domain"/>
    <property type="match status" value="2"/>
</dbReference>
<keyword evidence="5 6" id="KW-0687">Ribonucleoprotein</keyword>
<evidence type="ECO:0000256" key="6">
    <source>
        <dbReference type="HAMAP-Rule" id="MF_01365"/>
    </source>
</evidence>
<keyword evidence="4 6" id="KW-0689">Ribosomal protein</keyword>
<dbReference type="InterPro" id="IPR000702">
    <property type="entry name" value="Ribosomal_uL6-like"/>
</dbReference>
<dbReference type="GO" id="GO:0019843">
    <property type="term" value="F:rRNA binding"/>
    <property type="evidence" value="ECO:0007669"/>
    <property type="project" value="UniProtKB-UniRule"/>
</dbReference>
<evidence type="ECO:0000256" key="7">
    <source>
        <dbReference type="RuleBase" id="RU003869"/>
    </source>
</evidence>
<name>A0A650F213_9BACT</name>
<reference evidence="10" key="1">
    <citation type="journal article" date="2020" name="J. ISSAAS">
        <title>Lactobacilli and other gastrointestinal microbiota of Peromyscus leucopus, reservoir host for agents of Lyme disease and other zoonoses in North America.</title>
        <authorList>
            <person name="Milovic A."/>
            <person name="Bassam K."/>
            <person name="Shao H."/>
            <person name="Chatzistamou I."/>
            <person name="Tufts D.M."/>
            <person name="Diuk-Wasser M."/>
            <person name="Barbour A.G."/>
        </authorList>
    </citation>
    <scope>NUCLEOTIDE SEQUENCE</scope>
    <source>
        <strain evidence="10">LL20</strain>
    </source>
</reference>
<dbReference type="AlphaFoldDB" id="A0A650F213"/>
<feature type="domain" description="Large ribosomal subunit protein uL6 alpha-beta" evidence="9">
    <location>
        <begin position="11"/>
        <end position="82"/>
    </location>
</feature>
<gene>
    <name evidence="6 10" type="primary">rplF</name>
    <name evidence="10" type="ORF">Melaina855_0220</name>
</gene>
<dbReference type="PRINTS" id="PR00059">
    <property type="entry name" value="RIBOSOMALL6"/>
</dbReference>
<comment type="function">
    <text evidence="6 8">This protein binds to the 23S rRNA, and is important in its secondary structure. It is located near the subunit interface in the base of the L7/L12 stalk, and near the tRNA binding site of the peptidyltransferase center.</text>
</comment>
<comment type="subunit">
    <text evidence="6">Part of the 50S ribosomal subunit.</text>
</comment>
<evidence type="ECO:0000256" key="2">
    <source>
        <dbReference type="ARBA" id="ARBA00022730"/>
    </source>
</evidence>
<evidence type="ECO:0000313" key="10">
    <source>
        <dbReference type="EMBL" id="QGT49635.1"/>
    </source>
</evidence>
<evidence type="ECO:0000256" key="1">
    <source>
        <dbReference type="ARBA" id="ARBA00009356"/>
    </source>
</evidence>
<evidence type="ECO:0000256" key="3">
    <source>
        <dbReference type="ARBA" id="ARBA00022884"/>
    </source>
</evidence>
<evidence type="ECO:0000259" key="9">
    <source>
        <dbReference type="Pfam" id="PF00347"/>
    </source>
</evidence>
<evidence type="ECO:0000256" key="8">
    <source>
        <dbReference type="RuleBase" id="RU003870"/>
    </source>
</evidence>
<dbReference type="Pfam" id="PF00347">
    <property type="entry name" value="Ribosomal_L6"/>
    <property type="match status" value="2"/>
</dbReference>
<dbReference type="InterPro" id="IPR036789">
    <property type="entry name" value="Ribosomal_uL6-like_a/b-dom_sf"/>
</dbReference>
<dbReference type="PANTHER" id="PTHR11655:SF14">
    <property type="entry name" value="LARGE RIBOSOMAL SUBUNIT PROTEIN UL6M"/>
    <property type="match status" value="1"/>
</dbReference>
<sequence>MSRIGKKPIEIPQGVEVKIEGQVVTAKGPLGTEVVNVRPEIAVKIEDNQIVLSKVGTSRETDALFGLSRTLVANAVTGVKDGFIKKLEINGVGYRAQMQGTTLNMALGYSHPVDIVPPEGITISVEANTKITVKGSNKQKVGDVAALIRSKRKPEVYKGKGVKYEGEYIRRKAGKAGKK</sequence>
<dbReference type="GO" id="GO:0002181">
    <property type="term" value="P:cytoplasmic translation"/>
    <property type="evidence" value="ECO:0007669"/>
    <property type="project" value="TreeGrafter"/>
</dbReference>
<dbReference type="NCBIfam" id="TIGR03654">
    <property type="entry name" value="L6_bact"/>
    <property type="match status" value="1"/>
</dbReference>
<keyword evidence="2 6" id="KW-0699">rRNA-binding</keyword>
<dbReference type="PANTHER" id="PTHR11655">
    <property type="entry name" value="60S/50S RIBOSOMAL PROTEIN L6/L9"/>
    <property type="match status" value="1"/>
</dbReference>
<protein>
    <recommendedName>
        <fullName evidence="6">Large ribosomal subunit protein uL6</fullName>
    </recommendedName>
</protein>
<dbReference type="FunFam" id="3.90.930.12:FF:000001">
    <property type="entry name" value="50S ribosomal protein L6"/>
    <property type="match status" value="1"/>
</dbReference>
<dbReference type="InterPro" id="IPR019906">
    <property type="entry name" value="Ribosomal_uL6_bac-type"/>
</dbReference>
<evidence type="ECO:0000256" key="5">
    <source>
        <dbReference type="ARBA" id="ARBA00023274"/>
    </source>
</evidence>
<dbReference type="GO" id="GO:0022625">
    <property type="term" value="C:cytosolic large ribosomal subunit"/>
    <property type="evidence" value="ECO:0007669"/>
    <property type="project" value="UniProtKB-UniRule"/>
</dbReference>
<dbReference type="SUPFAM" id="SSF56053">
    <property type="entry name" value="Ribosomal protein L6"/>
    <property type="match status" value="2"/>
</dbReference>
<accession>A0A650F213</accession>
<keyword evidence="3 6" id="KW-0694">RNA-binding</keyword>
<organism evidence="10">
    <name type="scientific">uncultured Candidatus Melainabacteria bacterium</name>
    <dbReference type="NCBI Taxonomy" id="2682970"/>
    <lineage>
        <taxon>Bacteria</taxon>
        <taxon>Bacillati</taxon>
        <taxon>Candidatus Melainabacteria</taxon>
        <taxon>environmental samples</taxon>
    </lineage>
</organism>
<dbReference type="HAMAP" id="MF_01365_B">
    <property type="entry name" value="Ribosomal_uL6_B"/>
    <property type="match status" value="1"/>
</dbReference>
<dbReference type="EMBL" id="MN577570">
    <property type="protein sequence ID" value="QGT49635.1"/>
    <property type="molecule type" value="Genomic_DNA"/>
</dbReference>
<dbReference type="PROSITE" id="PS00525">
    <property type="entry name" value="RIBOSOMAL_L6_1"/>
    <property type="match status" value="1"/>
</dbReference>
<evidence type="ECO:0000256" key="4">
    <source>
        <dbReference type="ARBA" id="ARBA00022980"/>
    </source>
</evidence>
<dbReference type="GO" id="GO:0003735">
    <property type="term" value="F:structural constituent of ribosome"/>
    <property type="evidence" value="ECO:0007669"/>
    <property type="project" value="UniProtKB-UniRule"/>
</dbReference>
<comment type="similarity">
    <text evidence="1 6 7">Belongs to the universal ribosomal protein uL6 family.</text>
</comment>
<feature type="domain" description="Large ribosomal subunit protein uL6 alpha-beta" evidence="9">
    <location>
        <begin position="91"/>
        <end position="164"/>
    </location>
</feature>
<proteinExistence type="inferred from homology"/>
<dbReference type="InterPro" id="IPR020040">
    <property type="entry name" value="Ribosomal_uL6_a/b-dom"/>
</dbReference>
<dbReference type="FunFam" id="3.90.930.12:FF:000002">
    <property type="entry name" value="50S ribosomal protein L6"/>
    <property type="match status" value="1"/>
</dbReference>